<reference evidence="1" key="1">
    <citation type="submission" date="2025-02" db="EMBL/GenBank/DDBJ databases">
        <authorList>
            <consortium name="NCBI Genome Project"/>
        </authorList>
    </citation>
    <scope>NUCLEOTIDE SEQUENCE</scope>
</reference>
<dbReference type="RefSeq" id="XP_059606032.1">
    <property type="nucleotide sequence ID" value="XM_059746653.1"/>
</dbReference>
<dbReference type="KEGG" id="ang:An02g11840"/>
<protein>
    <submittedName>
        <fullName evidence="1">Uncharacterized protein</fullName>
    </submittedName>
</protein>
<gene>
    <name evidence="1" type="ORF">An02g11840</name>
</gene>
<accession>A0AAJ8BZ32</accession>
<organism evidence="1">
    <name type="scientific">Aspergillus niger</name>
    <dbReference type="NCBI Taxonomy" id="5061"/>
    <lineage>
        <taxon>Eukaryota</taxon>
        <taxon>Fungi</taxon>
        <taxon>Dikarya</taxon>
        <taxon>Ascomycota</taxon>
        <taxon>Pezizomycotina</taxon>
        <taxon>Eurotiomycetes</taxon>
        <taxon>Eurotiomycetidae</taxon>
        <taxon>Eurotiales</taxon>
        <taxon>Aspergillaceae</taxon>
        <taxon>Aspergillus</taxon>
        <taxon>Aspergillus subgen. Circumdati</taxon>
    </lineage>
</organism>
<dbReference type="GeneID" id="84590492"/>
<dbReference type="AlphaFoldDB" id="A0AAJ8BZ32"/>
<dbReference type="VEuPathDB" id="FungiDB:An02g11840"/>
<evidence type="ECO:0000313" key="1">
    <source>
        <dbReference type="RefSeq" id="XP_059606032.1"/>
    </source>
</evidence>
<name>A0AAJ8BZ32_ASPNG</name>
<proteinExistence type="predicted"/>
<sequence>MQVLHHLKQEYNPEHRQIPQTRTDRPLPGRCLQVTIPFVLRPNPASNMRVPFSMRAFPTDSNRAYLFLLPSIFSIYPHGPEAYVFLARVGVRIKFDLTELPEQACLKHEFGDIADCLRYVLKDLGPLPAAASVTLLRLDLVEEMRTPWEYPCRASASSSQRGFLPASVLALPVEPGGTISPTTGNKYEQPTLYAGGIHFGE</sequence>
<reference evidence="1" key="2">
    <citation type="submission" date="2025-08" db="UniProtKB">
        <authorList>
            <consortium name="RefSeq"/>
        </authorList>
    </citation>
    <scope>IDENTIFICATION</scope>
</reference>